<evidence type="ECO:0008006" key="5">
    <source>
        <dbReference type="Google" id="ProtNLM"/>
    </source>
</evidence>
<evidence type="ECO:0000313" key="4">
    <source>
        <dbReference type="Proteomes" id="UP000278422"/>
    </source>
</evidence>
<feature type="region of interest" description="Disordered" evidence="1">
    <location>
        <begin position="1"/>
        <end position="36"/>
    </location>
</feature>
<reference evidence="3 4" key="1">
    <citation type="submission" date="2018-01" db="EMBL/GenBank/DDBJ databases">
        <title>Twenty Corynebacterium bovis Genomes.</title>
        <authorList>
            <person name="Gulvik C.A."/>
        </authorList>
    </citation>
    <scope>NUCLEOTIDE SEQUENCE [LARGE SCALE GENOMIC DNA]</scope>
    <source>
        <strain evidence="3 4">16-2004</strain>
    </source>
</reference>
<dbReference type="EMBL" id="PQNQ01000005">
    <property type="protein sequence ID" value="RRQ05068.1"/>
    <property type="molecule type" value="Genomic_DNA"/>
</dbReference>
<keyword evidence="2" id="KW-0472">Membrane</keyword>
<name>A0A3R8PL76_9CORY</name>
<evidence type="ECO:0000256" key="1">
    <source>
        <dbReference type="SAM" id="MobiDB-lite"/>
    </source>
</evidence>
<keyword evidence="4" id="KW-1185">Reference proteome</keyword>
<protein>
    <recommendedName>
        <fullName evidence="5">Glycerophosphoryl diester phosphodiesterase membrane domain-containing protein</fullName>
    </recommendedName>
</protein>
<organism evidence="3 4">
    <name type="scientific">Corynebacterium bovis</name>
    <dbReference type="NCBI Taxonomy" id="36808"/>
    <lineage>
        <taxon>Bacteria</taxon>
        <taxon>Bacillati</taxon>
        <taxon>Actinomycetota</taxon>
        <taxon>Actinomycetes</taxon>
        <taxon>Mycobacteriales</taxon>
        <taxon>Corynebacteriaceae</taxon>
        <taxon>Corynebacterium</taxon>
    </lineage>
</organism>
<dbReference type="Proteomes" id="UP000278422">
    <property type="component" value="Unassembled WGS sequence"/>
</dbReference>
<dbReference type="AlphaFoldDB" id="A0A3R8PL76"/>
<evidence type="ECO:0000256" key="2">
    <source>
        <dbReference type="SAM" id="Phobius"/>
    </source>
</evidence>
<dbReference type="RefSeq" id="WP_125174474.1">
    <property type="nucleotide sequence ID" value="NZ_JBHYBM010000006.1"/>
</dbReference>
<feature type="transmembrane region" description="Helical" evidence="2">
    <location>
        <begin position="113"/>
        <end position="144"/>
    </location>
</feature>
<keyword evidence="2" id="KW-0812">Transmembrane</keyword>
<keyword evidence="2" id="KW-1133">Transmembrane helix</keyword>
<comment type="caution">
    <text evidence="3">The sequence shown here is derived from an EMBL/GenBank/DDBJ whole genome shotgun (WGS) entry which is preliminary data.</text>
</comment>
<feature type="transmembrane region" description="Helical" evidence="2">
    <location>
        <begin position="72"/>
        <end position="101"/>
    </location>
</feature>
<sequence>MPYPQFPGEPGPGHPHDGGPPSGGYAAYPGQPAPGTPEAAAAPFAVRRPGVTLSTLWSSMRYSFGGATPLKVLGLLILAALPSLIVAVVGVVAAVAAFGAAEISADGAIDGDGAAAAVGVVLLVFVVLVVASVLSSVMSANVMARMSERTFAVRGMTWLRNGWRIIGGGILAAILVAVVGGIAMLVLGLVAVAVPGLESDNGLLFSLLSVVIVGIPYAVAAYAVSLGAILAAHGLGPVAALGTSWRLARWHWRSYGFFFAAVAVLVALISLVSAPEISGPLEIIVALTFGLALVIAQLALVGVYRGTVPLVAETPVEPGRPVDPGQPGQPVESGQPGESVDPGQPGQPGQPGER</sequence>
<proteinExistence type="predicted"/>
<feature type="transmembrane region" description="Helical" evidence="2">
    <location>
        <begin position="283"/>
        <end position="304"/>
    </location>
</feature>
<feature type="transmembrane region" description="Helical" evidence="2">
    <location>
        <begin position="252"/>
        <end position="271"/>
    </location>
</feature>
<gene>
    <name evidence="3" type="ORF">CXF42_03130</name>
</gene>
<feature type="transmembrane region" description="Helical" evidence="2">
    <location>
        <begin position="165"/>
        <end position="191"/>
    </location>
</feature>
<accession>A0A3R8PL76</accession>
<feature type="compositionally biased region" description="Pro residues" evidence="1">
    <location>
        <begin position="1"/>
        <end position="13"/>
    </location>
</feature>
<evidence type="ECO:0000313" key="3">
    <source>
        <dbReference type="EMBL" id="RRQ05068.1"/>
    </source>
</evidence>
<feature type="region of interest" description="Disordered" evidence="1">
    <location>
        <begin position="315"/>
        <end position="354"/>
    </location>
</feature>
<feature type="transmembrane region" description="Helical" evidence="2">
    <location>
        <begin position="203"/>
        <end position="231"/>
    </location>
</feature>